<dbReference type="Proteomes" id="UP000267003">
    <property type="component" value="Unassembled WGS sequence"/>
</dbReference>
<comment type="caution">
    <text evidence="6">The sequence shown here is derived from an EMBL/GenBank/DDBJ whole genome shotgun (WGS) entry which is preliminary data.</text>
</comment>
<feature type="domain" description="Bacterial Ig-like" evidence="5">
    <location>
        <begin position="873"/>
        <end position="951"/>
    </location>
</feature>
<dbReference type="InterPro" id="IPR044016">
    <property type="entry name" value="Big_13"/>
</dbReference>
<keyword evidence="2" id="KW-0677">Repeat</keyword>
<dbReference type="NCBIfam" id="NF033510">
    <property type="entry name" value="Ca_tandemer"/>
    <property type="match status" value="2"/>
</dbReference>
<name>A0A3A8PXY9_9BACT</name>
<keyword evidence="1" id="KW-0732">Signal</keyword>
<evidence type="ECO:0000259" key="5">
    <source>
        <dbReference type="Pfam" id="PF19077"/>
    </source>
</evidence>
<dbReference type="GO" id="GO:0005615">
    <property type="term" value="C:extracellular space"/>
    <property type="evidence" value="ECO:0007669"/>
    <property type="project" value="TreeGrafter"/>
</dbReference>
<feature type="region of interest" description="Disordered" evidence="4">
    <location>
        <begin position="955"/>
        <end position="975"/>
    </location>
</feature>
<dbReference type="AlphaFoldDB" id="A0A3A8PXY9"/>
<keyword evidence="3" id="KW-1015">Disulfide bond</keyword>
<dbReference type="OrthoDB" id="5376888at2"/>
<gene>
    <name evidence="6" type="ORF">D7W81_26750</name>
</gene>
<dbReference type="GO" id="GO:0004222">
    <property type="term" value="F:metalloendopeptidase activity"/>
    <property type="evidence" value="ECO:0007669"/>
    <property type="project" value="TreeGrafter"/>
</dbReference>
<dbReference type="Pfam" id="PF19077">
    <property type="entry name" value="Big_13"/>
    <property type="match status" value="2"/>
</dbReference>
<reference evidence="7" key="1">
    <citation type="submission" date="2018-09" db="EMBL/GenBank/DDBJ databases">
        <authorList>
            <person name="Livingstone P.G."/>
            <person name="Whitworth D.E."/>
        </authorList>
    </citation>
    <scope>NUCLEOTIDE SEQUENCE [LARGE SCALE GENOMIC DNA]</scope>
    <source>
        <strain evidence="7">AB050A</strain>
    </source>
</reference>
<evidence type="ECO:0000256" key="2">
    <source>
        <dbReference type="ARBA" id="ARBA00022737"/>
    </source>
</evidence>
<dbReference type="Gene3D" id="3.30.420.430">
    <property type="match status" value="2"/>
</dbReference>
<evidence type="ECO:0000256" key="3">
    <source>
        <dbReference type="ARBA" id="ARBA00023157"/>
    </source>
</evidence>
<protein>
    <submittedName>
        <fullName evidence="6">DUF4215 domain-containing protein</fullName>
    </submittedName>
</protein>
<evidence type="ECO:0000256" key="1">
    <source>
        <dbReference type="ARBA" id="ARBA00022729"/>
    </source>
</evidence>
<keyword evidence="7" id="KW-1185">Reference proteome</keyword>
<dbReference type="Pfam" id="PF13948">
    <property type="entry name" value="DUF4215"/>
    <property type="match status" value="9"/>
</dbReference>
<dbReference type="RefSeq" id="WP_120558225.1">
    <property type="nucleotide sequence ID" value="NZ_RAWK01000181.1"/>
</dbReference>
<evidence type="ECO:0000313" key="7">
    <source>
        <dbReference type="Proteomes" id="UP000267003"/>
    </source>
</evidence>
<dbReference type="GO" id="GO:0007166">
    <property type="term" value="P:cell surface receptor signaling pathway"/>
    <property type="evidence" value="ECO:0007669"/>
    <property type="project" value="TreeGrafter"/>
</dbReference>
<feature type="domain" description="Bacterial Ig-like" evidence="5">
    <location>
        <begin position="780"/>
        <end position="860"/>
    </location>
</feature>
<dbReference type="GO" id="GO:0006508">
    <property type="term" value="P:proteolysis"/>
    <property type="evidence" value="ECO:0007669"/>
    <property type="project" value="TreeGrafter"/>
</dbReference>
<dbReference type="InterPro" id="IPR043543">
    <property type="entry name" value="PAPPA/PAPPA2"/>
</dbReference>
<dbReference type="PANTHER" id="PTHR46130:SF3">
    <property type="entry name" value="CHROMOSOME UNDETERMINED SCAFFOLD_33, WHOLE GENOME SHOTGUN SEQUENCE"/>
    <property type="match status" value="1"/>
</dbReference>
<dbReference type="PANTHER" id="PTHR46130">
    <property type="entry name" value="LAMGL DOMAIN-CONTAINING PROTEIN"/>
    <property type="match status" value="1"/>
</dbReference>
<organism evidence="6 7">
    <name type="scientific">Corallococcus aberystwythensis</name>
    <dbReference type="NCBI Taxonomy" id="2316722"/>
    <lineage>
        <taxon>Bacteria</taxon>
        <taxon>Pseudomonadati</taxon>
        <taxon>Myxococcota</taxon>
        <taxon>Myxococcia</taxon>
        <taxon>Myxococcales</taxon>
        <taxon>Cystobacterineae</taxon>
        <taxon>Myxococcaceae</taxon>
        <taxon>Corallococcus</taxon>
    </lineage>
</organism>
<accession>A0A3A8PXY9</accession>
<evidence type="ECO:0000313" key="6">
    <source>
        <dbReference type="EMBL" id="RKH59770.1"/>
    </source>
</evidence>
<sequence length="1077" mass="108793">MLKTLMDSLYRGDSPRMALRAGFHALALCSLFLLVGCESQPATSDEPVLASQSSGLVGDGRLQPGEQCDDGNTVSGDGCSATGTVEAGYLCNVPGNACSLTSLCGNNVVNTGELCDDGDTTSGGNGCSATCDLSLCGNGTFDNQQYPSYAQEVCDDGNRFEGDGCSRQCEVEPGFACTGNPSRCVRAGVTVFNTGVDAQNRRLPTGAVDGHWFYSGTTTGADTGVRNANDWPLEMQTARFMAPQGAQTCVYQDFLIPSTTNISQFRLRLATFNDNQFDGARVNGVAITPVTVSEPPGQPWQKNIFREFGTNAAWHAGINRIELCNENAASPPNAFRYLFVDAYDDRCGDGAISPREECDDGNGANNDGCSATCGIEPGYGCTGAPSTCAKTCGNGNLNPGEQCDDGNTTANDGCNASCRVEDGYACPTPGQVCAATCGNGAINPGEQCDDGNAFSSDGCSAACRIETGYTCSGAPSVCAPLCGNGVLNAGELCDDGNTALGDGCSNACTLEAGYACATPGQPCAKTCGNGTVNPGEQCDDGNLTSGDGCATECRVEEGYACSAPATGPSVCAQTCSNGTVDLNETCDDGDKQSGDGCSSGCRVETGYSCSGQPSTCVTLCGDGITAGAEACDDGNATNGDGCNSTCTVEPGWSCPAPGNACFNTCGNGVLNAGEQCDDGDKTGGDGCSATCAVEPGYSCNGSPSLCGTTCGDGVRAGAEVCDDGNLTAGDTCSPRCLLEVGQTCTASNVCEAYCDPVSQKCVADEPGPVTPAPVITGPAANATVTTGTPPLSGTGQPNAQVTVREGTTVVCTATVDASGNWTCTPTTPLTDGPHTVTATAQTPAGGTSFPSTAVPFIVDTQVPAPVITGPAANATVTTGTPAITGTGEPGAQVTVREGTTVVCTATVDASGNWSCVPASPLTNGPHTVTATAESPAGVTSPPSAAVPFIVDAQSPDNQAPDTSIVKGPPPTTSSRTADFEYASTEEGSTFECSLDGGAWGPCQDRYTVGGGDHVLRVRAVDDSGNTDETPAEYTWTVESTRAFAGGGCSTAPDASWLALLGLMGVPGLRRRQRRAAA</sequence>
<evidence type="ECO:0000256" key="4">
    <source>
        <dbReference type="SAM" id="MobiDB-lite"/>
    </source>
</evidence>
<dbReference type="InterPro" id="IPR011936">
    <property type="entry name" value="Myxo_disulph_rpt"/>
</dbReference>
<proteinExistence type="predicted"/>
<dbReference type="EMBL" id="RAWK01000181">
    <property type="protein sequence ID" value="RKH59770.1"/>
    <property type="molecule type" value="Genomic_DNA"/>
</dbReference>
<dbReference type="NCBIfam" id="TIGR02232">
    <property type="entry name" value="myxo_disulf_rpt"/>
    <property type="match status" value="12"/>
</dbReference>